<gene>
    <name evidence="3" type="ORF">THSYN_05195</name>
</gene>
<proteinExistence type="predicted"/>
<dbReference type="CDD" id="cd06974">
    <property type="entry name" value="TerD_like"/>
    <property type="match status" value="1"/>
</dbReference>
<evidence type="ECO:0000256" key="1">
    <source>
        <dbReference type="ARBA" id="ARBA00022686"/>
    </source>
</evidence>
<keyword evidence="1" id="KW-0778">Tellurium resistance</keyword>
<organism evidence="3 4">
    <name type="scientific">Candidatus Thiodictyon syntrophicum</name>
    <dbReference type="NCBI Taxonomy" id="1166950"/>
    <lineage>
        <taxon>Bacteria</taxon>
        <taxon>Pseudomonadati</taxon>
        <taxon>Pseudomonadota</taxon>
        <taxon>Gammaproteobacteria</taxon>
        <taxon>Chromatiales</taxon>
        <taxon>Chromatiaceae</taxon>
        <taxon>Thiodictyon</taxon>
    </lineage>
</organism>
<evidence type="ECO:0000259" key="2">
    <source>
        <dbReference type="Pfam" id="PF02342"/>
    </source>
</evidence>
<dbReference type="PANTHER" id="PTHR32097:SF17">
    <property type="entry name" value="CAMP-BINDING PROTEIN 1-RELATED"/>
    <property type="match status" value="1"/>
</dbReference>
<dbReference type="AlphaFoldDB" id="A0A2K8U485"/>
<protein>
    <submittedName>
        <fullName evidence="3">Tellurium resistance protein terZ</fullName>
    </submittedName>
</protein>
<sequence>MALNLSKGERISLEKTGGPGLARVVLGLGWGKRKKKGFFGSSEVEVDLDASCLLFAARVLTDNVWFRQLQSQCGAVRHTGDDRAGGGSDDNERISVDLGKLPAAVDVLIFTVNSFLNDSFEGIPNARCRLLDAAGNKELARFDLSLDGADHTGMVMAKLYRENGAWNLQAIGEKGAGRTFNDLMPLIGRYL</sequence>
<dbReference type="Proteomes" id="UP000232638">
    <property type="component" value="Chromosome"/>
</dbReference>
<dbReference type="Gene3D" id="2.60.60.30">
    <property type="entry name" value="sav2460 like domains"/>
    <property type="match status" value="1"/>
</dbReference>
<feature type="domain" description="TerD" evidence="2">
    <location>
        <begin position="1"/>
        <end position="176"/>
    </location>
</feature>
<dbReference type="GO" id="GO:0046690">
    <property type="term" value="P:response to tellurium ion"/>
    <property type="evidence" value="ECO:0007669"/>
    <property type="project" value="UniProtKB-KW"/>
</dbReference>
<evidence type="ECO:0000313" key="3">
    <source>
        <dbReference type="EMBL" id="AUB80404.1"/>
    </source>
</evidence>
<evidence type="ECO:0000313" key="4">
    <source>
        <dbReference type="Proteomes" id="UP000232638"/>
    </source>
</evidence>
<dbReference type="EMBL" id="CP020370">
    <property type="protein sequence ID" value="AUB80404.1"/>
    <property type="molecule type" value="Genomic_DNA"/>
</dbReference>
<keyword evidence="4" id="KW-1185">Reference proteome</keyword>
<dbReference type="KEGG" id="tsy:THSYN_05195"/>
<dbReference type="OrthoDB" id="570928at2"/>
<dbReference type="InterPro" id="IPR003325">
    <property type="entry name" value="TerD"/>
</dbReference>
<dbReference type="PANTHER" id="PTHR32097">
    <property type="entry name" value="CAMP-BINDING PROTEIN 1-RELATED"/>
    <property type="match status" value="1"/>
</dbReference>
<reference evidence="3 4" key="1">
    <citation type="submission" date="2017-03" db="EMBL/GenBank/DDBJ databases">
        <title>Complete genome sequence of Candidatus 'Thiodictyon syntrophicum' sp. nov. strain Cad16T, a photolithoautotroph purple sulfur bacterium isolated from an alpine meromictic lake.</title>
        <authorList>
            <person name="Luedin S.M."/>
            <person name="Pothier J.F."/>
            <person name="Danza F."/>
            <person name="Storelli N."/>
            <person name="Wittwer M."/>
            <person name="Tonolla M."/>
        </authorList>
    </citation>
    <scope>NUCLEOTIDE SEQUENCE [LARGE SCALE GENOMIC DNA]</scope>
    <source>
        <strain evidence="3 4">Cad16T</strain>
    </source>
</reference>
<accession>A0A2K8U485</accession>
<name>A0A2K8U485_9GAMM</name>
<dbReference type="Pfam" id="PF02342">
    <property type="entry name" value="TerD"/>
    <property type="match status" value="1"/>
</dbReference>
<dbReference type="InterPro" id="IPR051324">
    <property type="entry name" value="Stress/Tellurium_Resist"/>
</dbReference>